<evidence type="ECO:0000313" key="1">
    <source>
        <dbReference type="EMBL" id="CAI8738950.1"/>
    </source>
</evidence>
<keyword evidence="2" id="KW-1185">Reference proteome</keyword>
<gene>
    <name evidence="1" type="ORF">MSZNOR_0426</name>
</gene>
<reference evidence="1 2" key="1">
    <citation type="submission" date="2023-03" db="EMBL/GenBank/DDBJ databases">
        <authorList>
            <person name="Pearce D."/>
        </authorList>
    </citation>
    <scope>NUCLEOTIDE SEQUENCE [LARGE SCALE GENOMIC DNA]</scope>
    <source>
        <strain evidence="1">Msz</strain>
    </source>
</reference>
<evidence type="ECO:0000313" key="2">
    <source>
        <dbReference type="Proteomes" id="UP001162030"/>
    </source>
</evidence>
<proteinExistence type="predicted"/>
<sequence length="56" mass="6300">MLVVASRHIGSAQLLSYLSLADYTPTATTERMTEFEEGTQSFFVSILSWATDRLRT</sequence>
<dbReference type="Proteomes" id="UP001162030">
    <property type="component" value="Chromosome"/>
</dbReference>
<accession>A0ABM9HWT9</accession>
<organism evidence="1 2">
    <name type="scientific">Methylocaldum szegediense</name>
    <dbReference type="NCBI Taxonomy" id="73780"/>
    <lineage>
        <taxon>Bacteria</taxon>
        <taxon>Pseudomonadati</taxon>
        <taxon>Pseudomonadota</taxon>
        <taxon>Gammaproteobacteria</taxon>
        <taxon>Methylococcales</taxon>
        <taxon>Methylococcaceae</taxon>
        <taxon>Methylocaldum</taxon>
    </lineage>
</organism>
<protein>
    <submittedName>
        <fullName evidence="1">Uncharacterized protein</fullName>
    </submittedName>
</protein>
<name>A0ABM9HWT9_9GAMM</name>
<dbReference type="EMBL" id="OX458333">
    <property type="protein sequence ID" value="CAI8738950.1"/>
    <property type="molecule type" value="Genomic_DNA"/>
</dbReference>